<feature type="compositionally biased region" description="Basic and acidic residues" evidence="1">
    <location>
        <begin position="335"/>
        <end position="344"/>
    </location>
</feature>
<dbReference type="SUPFAM" id="SSF56281">
    <property type="entry name" value="Metallo-hydrolase/oxidoreductase"/>
    <property type="match status" value="1"/>
</dbReference>
<dbReference type="NCBIfam" id="TIGR04122">
    <property type="entry name" value="Xnuc_lig_assoc"/>
    <property type="match status" value="1"/>
</dbReference>
<dbReference type="PANTHER" id="PTHR11203:SF49">
    <property type="entry name" value="BLL1145 PROTEIN"/>
    <property type="match status" value="1"/>
</dbReference>
<reference evidence="2 3" key="1">
    <citation type="submission" date="2016-10" db="EMBL/GenBank/DDBJ databases">
        <authorList>
            <person name="de Groot N.N."/>
        </authorList>
    </citation>
    <scope>NUCLEOTIDE SEQUENCE [LARGE SCALE GENOMIC DNA]</scope>
    <source>
        <strain>GEY</strain>
        <strain evidence="3">DSM 9560</strain>
    </source>
</reference>
<accession>A0A1I2I5N2</accession>
<dbReference type="InterPro" id="IPR036866">
    <property type="entry name" value="RibonucZ/Hydroxyglut_hydro"/>
</dbReference>
<dbReference type="GO" id="GO:0004521">
    <property type="term" value="F:RNA endonuclease activity"/>
    <property type="evidence" value="ECO:0007669"/>
    <property type="project" value="TreeGrafter"/>
</dbReference>
<dbReference type="PANTHER" id="PTHR11203">
    <property type="entry name" value="CLEAVAGE AND POLYADENYLATION SPECIFICITY FACTOR FAMILY MEMBER"/>
    <property type="match status" value="1"/>
</dbReference>
<evidence type="ECO:0000313" key="2">
    <source>
        <dbReference type="EMBL" id="SFF37602.1"/>
    </source>
</evidence>
<name>A0A1I2I5N2_9BACT</name>
<dbReference type="RefSeq" id="WP_091548261.1">
    <property type="nucleotide sequence ID" value="NZ_FONY01000029.1"/>
</dbReference>
<dbReference type="AlphaFoldDB" id="A0A1I2I5N2"/>
<dbReference type="Gene3D" id="3.60.15.10">
    <property type="entry name" value="Ribonuclease Z/Hydroxyacylglutathione hydrolase-like"/>
    <property type="match status" value="1"/>
</dbReference>
<sequence length="344" mass="39058">MLTFTDKGIYCLQGDFYIDPWKPVKRAVITHAHSDHARWGSQFYLAHEYSAPILRLRLGQDIQLQTIPYNKPLYSNGVKVSFHPAGHIIGSSQIRVEYQGEVWVVSGDYKLEDDGISNAFEPVRCHTFITESTFGLPIYHWDKQEIVFDQMNRWWQKNKENGKQSVLIAYSLGKAQRLIQHLDTSIGKVFGHGAVYQIQQTFVEAGFPIKSIEKWGENFTKPEAKGALIIAPQSAINTPWLRRFEPYSLGMCSGWVAIRGTIRRRNADVGFVLSDHADWKGLLSAIQATEASKVFVTHGFTATFARYLNEIGVQAAEVQTEFGKEEEEQISTNTEKLEEGNLQK</sequence>
<dbReference type="Proteomes" id="UP000199513">
    <property type="component" value="Unassembled WGS sequence"/>
</dbReference>
<gene>
    <name evidence="2" type="ORF">SAMN04488541_102913</name>
</gene>
<evidence type="ECO:0000313" key="3">
    <source>
        <dbReference type="Proteomes" id="UP000199513"/>
    </source>
</evidence>
<proteinExistence type="predicted"/>
<dbReference type="EMBL" id="FONY01000029">
    <property type="protein sequence ID" value="SFF37602.1"/>
    <property type="molecule type" value="Genomic_DNA"/>
</dbReference>
<protein>
    <submittedName>
        <fullName evidence="2">Putative mRNA 3-end processing factor</fullName>
    </submittedName>
</protein>
<dbReference type="InterPro" id="IPR026360">
    <property type="entry name" value="Xnuc_lig_assoc"/>
</dbReference>
<feature type="region of interest" description="Disordered" evidence="1">
    <location>
        <begin position="324"/>
        <end position="344"/>
    </location>
</feature>
<keyword evidence="3" id="KW-1185">Reference proteome</keyword>
<evidence type="ECO:0000256" key="1">
    <source>
        <dbReference type="SAM" id="MobiDB-lite"/>
    </source>
</evidence>
<dbReference type="STRING" id="1003.SAMN04488541_102913"/>
<organism evidence="2 3">
    <name type="scientific">Thermoflexibacter ruber</name>
    <dbReference type="NCBI Taxonomy" id="1003"/>
    <lineage>
        <taxon>Bacteria</taxon>
        <taxon>Pseudomonadati</taxon>
        <taxon>Bacteroidota</taxon>
        <taxon>Cytophagia</taxon>
        <taxon>Cytophagales</taxon>
        <taxon>Thermoflexibacteraceae</taxon>
        <taxon>Thermoflexibacter</taxon>
    </lineage>
</organism>
<dbReference type="OrthoDB" id="9803916at2"/>
<dbReference type="InterPro" id="IPR050698">
    <property type="entry name" value="MBL"/>
</dbReference>